<gene>
    <name evidence="1" type="ORF">A33Q_4286</name>
</gene>
<keyword evidence="2" id="KW-1185">Reference proteome</keyword>
<evidence type="ECO:0000313" key="1">
    <source>
        <dbReference type="EMBL" id="EOZ92193.1"/>
    </source>
</evidence>
<accession>S2DQP2</accession>
<dbReference type="Proteomes" id="UP000006073">
    <property type="component" value="Unassembled WGS sequence"/>
</dbReference>
<comment type="caution">
    <text evidence="1">The sequence shown here is derived from an EMBL/GenBank/DDBJ whole genome shotgun (WGS) entry which is preliminary data.</text>
</comment>
<organism evidence="1 2">
    <name type="scientific">Indibacter alkaliphilus (strain CCUG 57479 / KCTC 22604 / LW1)</name>
    <dbReference type="NCBI Taxonomy" id="1189612"/>
    <lineage>
        <taxon>Bacteria</taxon>
        <taxon>Pseudomonadati</taxon>
        <taxon>Bacteroidota</taxon>
        <taxon>Cytophagia</taxon>
        <taxon>Cytophagales</taxon>
        <taxon>Cyclobacteriaceae</taxon>
    </lineage>
</organism>
<proteinExistence type="predicted"/>
<evidence type="ECO:0000313" key="2">
    <source>
        <dbReference type="Proteomes" id="UP000006073"/>
    </source>
</evidence>
<sequence length="38" mass="4546">MENFKWTFLDNSQISQNFSKLPNQNNSINLKKTERQTT</sequence>
<protein>
    <submittedName>
        <fullName evidence="1">Uncharacterized protein</fullName>
    </submittedName>
</protein>
<dbReference type="EMBL" id="ALWO02000052">
    <property type="protein sequence ID" value="EOZ92193.1"/>
    <property type="molecule type" value="Genomic_DNA"/>
</dbReference>
<name>S2DQP2_INDAL</name>
<dbReference type="AlphaFoldDB" id="S2DQP2"/>
<reference evidence="1 2" key="1">
    <citation type="journal article" date="2013" name="Genome Announc.">
        <title>Draft Genome Sequence of Indibacter alkaliphilus Strain LW1T, Isolated from Lonar Lake, a Haloalkaline Lake in the Buldana District of Maharashtra, India.</title>
        <authorList>
            <person name="Singh A."/>
            <person name="Kumar Jangir P."/>
            <person name="Sharma R."/>
            <person name="Singh A."/>
            <person name="Kumar Pinnaka A."/>
            <person name="Shivaji S."/>
        </authorList>
    </citation>
    <scope>NUCLEOTIDE SEQUENCE [LARGE SCALE GENOMIC DNA]</scope>
    <source>
        <strain evidence="2">CCUG 57479 / KCTC 22604 / LW1</strain>
    </source>
</reference>